<dbReference type="GO" id="GO:0000978">
    <property type="term" value="F:RNA polymerase II cis-regulatory region sequence-specific DNA binding"/>
    <property type="evidence" value="ECO:0007669"/>
    <property type="project" value="TreeGrafter"/>
</dbReference>
<name>A0AAN6N536_9PEZI</name>
<feature type="region of interest" description="Disordered" evidence="8">
    <location>
        <begin position="182"/>
        <end position="238"/>
    </location>
</feature>
<evidence type="ECO:0000256" key="6">
    <source>
        <dbReference type="ARBA" id="ARBA00023163"/>
    </source>
</evidence>
<dbReference type="AlphaFoldDB" id="A0AAN6N536"/>
<evidence type="ECO:0000256" key="1">
    <source>
        <dbReference type="ARBA" id="ARBA00004123"/>
    </source>
</evidence>
<feature type="compositionally biased region" description="Low complexity" evidence="8">
    <location>
        <begin position="125"/>
        <end position="140"/>
    </location>
</feature>
<keyword evidence="6" id="KW-0804">Transcription</keyword>
<dbReference type="FunFam" id="3.90.430.10:FF:000001">
    <property type="entry name" value="Copper fist DNA-binding protein"/>
    <property type="match status" value="1"/>
</dbReference>
<proteinExistence type="predicted"/>
<evidence type="ECO:0000256" key="2">
    <source>
        <dbReference type="ARBA" id="ARBA00022723"/>
    </source>
</evidence>
<reference evidence="11" key="1">
    <citation type="journal article" date="2023" name="Mol. Phylogenet. Evol.">
        <title>Genome-scale phylogeny and comparative genomics of the fungal order Sordariales.</title>
        <authorList>
            <person name="Hensen N."/>
            <person name="Bonometti L."/>
            <person name="Westerberg I."/>
            <person name="Brannstrom I.O."/>
            <person name="Guillou S."/>
            <person name="Cros-Aarteil S."/>
            <person name="Calhoun S."/>
            <person name="Haridas S."/>
            <person name="Kuo A."/>
            <person name="Mondo S."/>
            <person name="Pangilinan J."/>
            <person name="Riley R."/>
            <person name="LaButti K."/>
            <person name="Andreopoulos B."/>
            <person name="Lipzen A."/>
            <person name="Chen C."/>
            <person name="Yan M."/>
            <person name="Daum C."/>
            <person name="Ng V."/>
            <person name="Clum A."/>
            <person name="Steindorff A."/>
            <person name="Ohm R.A."/>
            <person name="Martin F."/>
            <person name="Silar P."/>
            <person name="Natvig D.O."/>
            <person name="Lalanne C."/>
            <person name="Gautier V."/>
            <person name="Ament-Velasquez S.L."/>
            <person name="Kruys A."/>
            <person name="Hutchinson M.I."/>
            <person name="Powell A.J."/>
            <person name="Barry K."/>
            <person name="Miller A.N."/>
            <person name="Grigoriev I.V."/>
            <person name="Debuchy R."/>
            <person name="Gladieux P."/>
            <person name="Hiltunen Thoren M."/>
            <person name="Johannesson H."/>
        </authorList>
    </citation>
    <scope>NUCLEOTIDE SEQUENCE [LARGE SCALE GENOMIC DNA]</scope>
    <source>
        <strain evidence="11">CBS 340.73</strain>
    </source>
</reference>
<keyword evidence="3" id="KW-0862">Zinc</keyword>
<dbReference type="GO" id="GO:0000981">
    <property type="term" value="F:DNA-binding transcription factor activity, RNA polymerase II-specific"/>
    <property type="evidence" value="ECO:0007669"/>
    <property type="project" value="TreeGrafter"/>
</dbReference>
<feature type="compositionally biased region" description="Polar residues" evidence="8">
    <location>
        <begin position="191"/>
        <end position="209"/>
    </location>
</feature>
<dbReference type="PANTHER" id="PTHR28088">
    <property type="entry name" value="TRANSCRIPTIONAL ACTIVATOR HAA1-RELATED"/>
    <property type="match status" value="1"/>
</dbReference>
<comment type="caution">
    <text evidence="10">The sequence shown here is derived from an EMBL/GenBank/DDBJ whole genome shotgun (WGS) entry which is preliminary data.</text>
</comment>
<dbReference type="PRINTS" id="PR00617">
    <property type="entry name" value="COPPERFIST"/>
</dbReference>
<dbReference type="PROSITE" id="PS50073">
    <property type="entry name" value="COPPER_FIST_2"/>
    <property type="match status" value="1"/>
</dbReference>
<dbReference type="GO" id="GO:0005507">
    <property type="term" value="F:copper ion binding"/>
    <property type="evidence" value="ECO:0007669"/>
    <property type="project" value="InterPro"/>
</dbReference>
<dbReference type="SMART" id="SM01090">
    <property type="entry name" value="Copper-fist"/>
    <property type="match status" value="1"/>
</dbReference>
<dbReference type="Proteomes" id="UP001303473">
    <property type="component" value="Unassembled WGS sequence"/>
</dbReference>
<evidence type="ECO:0000256" key="8">
    <source>
        <dbReference type="SAM" id="MobiDB-lite"/>
    </source>
</evidence>
<dbReference type="GO" id="GO:0006879">
    <property type="term" value="P:intracellular iron ion homeostasis"/>
    <property type="evidence" value="ECO:0007669"/>
    <property type="project" value="TreeGrafter"/>
</dbReference>
<sequence>MHALHIRGSARTGSGFLALSSNRDPSACHPRIPFGRSPRNSQQSTPKLTRAMPSCVINGVETKLACGPCIRGHRASKCQHTDRVLQNIRNPGRPLTTCPHPPGTLCACTRLTLQGTDLEFDIADNQQPPKNSPQQSLPQPGVSGTEGMFGNNTALSRQPSVIEVDDPGVDVIGGEGEIYRMEGSYPRSFTPDRTNTRTTSGPRSRTKGAQQHDPGRKVTKKRRHERESSRQRSLPPAAALVAQAEQSQQFAYTTQTPQYSYVSDYHSSASFQGLSRTDAGIDSPTTFPQLLPRHGAASNATAATGMWT</sequence>
<dbReference type="InterPro" id="IPR036395">
    <property type="entry name" value="Cu_fist_DNA-bd_dom_sf"/>
</dbReference>
<dbReference type="SMART" id="SM00412">
    <property type="entry name" value="Cu_FIST"/>
    <property type="match status" value="1"/>
</dbReference>
<feature type="region of interest" description="Disordered" evidence="8">
    <location>
        <begin position="122"/>
        <end position="169"/>
    </location>
</feature>
<feature type="region of interest" description="Disordered" evidence="8">
    <location>
        <begin position="21"/>
        <end position="49"/>
    </location>
</feature>
<evidence type="ECO:0000256" key="4">
    <source>
        <dbReference type="ARBA" id="ARBA00023008"/>
    </source>
</evidence>
<evidence type="ECO:0000256" key="3">
    <source>
        <dbReference type="ARBA" id="ARBA00022833"/>
    </source>
</evidence>
<dbReference type="InterPro" id="IPR001083">
    <property type="entry name" value="Cu_fist_DNA-bd_dom"/>
</dbReference>
<keyword evidence="7" id="KW-0539">Nucleus</keyword>
<gene>
    <name evidence="10" type="ORF">QBC46DRAFT_410021</name>
</gene>
<feature type="compositionally biased region" description="Polar residues" evidence="8">
    <location>
        <begin position="150"/>
        <end position="159"/>
    </location>
</feature>
<dbReference type="PANTHER" id="PTHR28088:SF9">
    <property type="entry name" value="TRANSCRIPTION FACTOR GRISEA, PUTATIVE (AFU_ORTHOLOGUE AFUA_1G13190)-RELATED"/>
    <property type="match status" value="1"/>
</dbReference>
<evidence type="ECO:0000259" key="9">
    <source>
        <dbReference type="PROSITE" id="PS50073"/>
    </source>
</evidence>
<dbReference type="SUPFAM" id="SSF57879">
    <property type="entry name" value="Zinc domain conserved in yeast copper-regulated transcription factors"/>
    <property type="match status" value="1"/>
</dbReference>
<feature type="compositionally biased region" description="Polar residues" evidence="8">
    <location>
        <begin position="298"/>
        <end position="308"/>
    </location>
</feature>
<protein>
    <recommendedName>
        <fullName evidence="9">Copper-fist domain-containing protein</fullName>
    </recommendedName>
</protein>
<dbReference type="EMBL" id="MU853826">
    <property type="protein sequence ID" value="KAK3938579.1"/>
    <property type="molecule type" value="Genomic_DNA"/>
</dbReference>
<keyword evidence="2" id="KW-0479">Metal-binding</keyword>
<comment type="subcellular location">
    <subcellularLocation>
        <location evidence="1">Nucleus</location>
    </subcellularLocation>
</comment>
<accession>A0AAN6N536</accession>
<keyword evidence="5" id="KW-0805">Transcription regulation</keyword>
<evidence type="ECO:0000313" key="10">
    <source>
        <dbReference type="EMBL" id="KAK3938579.1"/>
    </source>
</evidence>
<organism evidence="10 11">
    <name type="scientific">Diplogelasinospora grovesii</name>
    <dbReference type="NCBI Taxonomy" id="303347"/>
    <lineage>
        <taxon>Eukaryota</taxon>
        <taxon>Fungi</taxon>
        <taxon>Dikarya</taxon>
        <taxon>Ascomycota</taxon>
        <taxon>Pezizomycotina</taxon>
        <taxon>Sordariomycetes</taxon>
        <taxon>Sordariomycetidae</taxon>
        <taxon>Sordariales</taxon>
        <taxon>Diplogelasinosporaceae</taxon>
        <taxon>Diplogelasinospora</taxon>
    </lineage>
</organism>
<dbReference type="GO" id="GO:0005634">
    <property type="term" value="C:nucleus"/>
    <property type="evidence" value="ECO:0007669"/>
    <property type="project" value="UniProtKB-SubCell"/>
</dbReference>
<dbReference type="GO" id="GO:0045944">
    <property type="term" value="P:positive regulation of transcription by RNA polymerase II"/>
    <property type="evidence" value="ECO:0007669"/>
    <property type="project" value="TreeGrafter"/>
</dbReference>
<feature type="region of interest" description="Disordered" evidence="8">
    <location>
        <begin position="283"/>
        <end position="308"/>
    </location>
</feature>
<feature type="domain" description="Copper-fist" evidence="9">
    <location>
        <begin position="63"/>
        <end position="95"/>
    </location>
</feature>
<dbReference type="InterPro" id="IPR051763">
    <property type="entry name" value="Copper_Homeo_Regul"/>
</dbReference>
<evidence type="ECO:0000256" key="7">
    <source>
        <dbReference type="ARBA" id="ARBA00023242"/>
    </source>
</evidence>
<dbReference type="Gene3D" id="3.90.430.10">
    <property type="entry name" value="Copper fist DNA-binding domain"/>
    <property type="match status" value="1"/>
</dbReference>
<evidence type="ECO:0000256" key="5">
    <source>
        <dbReference type="ARBA" id="ARBA00023015"/>
    </source>
</evidence>
<feature type="compositionally biased region" description="Polar residues" evidence="8">
    <location>
        <begin position="38"/>
        <end position="47"/>
    </location>
</feature>
<dbReference type="Pfam" id="PF00649">
    <property type="entry name" value="Copper-fist"/>
    <property type="match status" value="1"/>
</dbReference>
<evidence type="ECO:0000313" key="11">
    <source>
        <dbReference type="Proteomes" id="UP001303473"/>
    </source>
</evidence>
<keyword evidence="11" id="KW-1185">Reference proteome</keyword>
<keyword evidence="4" id="KW-0186">Copper</keyword>
<dbReference type="GO" id="GO:0006878">
    <property type="term" value="P:intracellular copper ion homeostasis"/>
    <property type="evidence" value="ECO:0007669"/>
    <property type="project" value="TreeGrafter"/>
</dbReference>